<dbReference type="InterPro" id="IPR002110">
    <property type="entry name" value="Ankyrin_rpt"/>
</dbReference>
<dbReference type="InterPro" id="IPR027417">
    <property type="entry name" value="P-loop_NTPase"/>
</dbReference>
<feature type="compositionally biased region" description="Basic residues" evidence="4">
    <location>
        <begin position="2387"/>
        <end position="2400"/>
    </location>
</feature>
<dbReference type="InterPro" id="IPR051165">
    <property type="entry name" value="Multifunctional_ANK_Repeat"/>
</dbReference>
<proteinExistence type="predicted"/>
<dbReference type="SUPFAM" id="SSF48403">
    <property type="entry name" value="Ankyrin repeat"/>
    <property type="match status" value="4"/>
</dbReference>
<dbReference type="Pfam" id="PF00023">
    <property type="entry name" value="Ank"/>
    <property type="match status" value="2"/>
</dbReference>
<keyword evidence="7" id="KW-1185">Reference proteome</keyword>
<feature type="repeat" description="ANK" evidence="3">
    <location>
        <begin position="2160"/>
        <end position="2192"/>
    </location>
</feature>
<evidence type="ECO:0000259" key="5">
    <source>
        <dbReference type="PROSITE" id="PS50837"/>
    </source>
</evidence>
<feature type="region of interest" description="Disordered" evidence="4">
    <location>
        <begin position="2387"/>
        <end position="2408"/>
    </location>
</feature>
<sequence length="2408" mass="264770">MTSPSARTSKNLWSNALDTLDPKHKASLAGVLRIHNGNIVASILEEAERNKQICLRKRWKVHMHGKTIVLRDVFDKIIAWVNQFKAIVDVAVQFDATSASIPWAGIRFLLNVAMSEKHCFESTIHGLESVSLLIARYAAFESLYPQKGSHIQVHLQSTLTSLYGKILVFLADGIQYFNQSSASRFVKSVFQTSQNEELEEISKLDGELIKLAQIVDSHEQRQISIQTEAIQSIVKTLYRPICHLIDSSTMYTKTLEDEKFYAVLKWLSTTPYYQHHQLHSETRLLGSAQWLLDHPRFKEWKVSSSSSLFFLHGIPGSGKTHLTSAIIESFLNEQSLNPLSAPVAYFYCGDSRLGPSWADPDEIMLSLVRQFAVIDRQMLRIREQVALEIRGTEAAELILGILSSNPATIVVDGVDEIEEHRRHELLDQLIRVRDESASVVKIFISSRDNVNVMAGLPKDALVLRIQETDTRHDVELYVEHSVRNAISTRSLLHGDVSDELQIKLKQFLLKGAGEMFLWVRFQVERLRQMRSTASMIDALNNPDSIAVDHLYSEILNNVAEKDPMAYSTATRAFSWLLCMHEPLSTTAFLDAVSNGTSNGQKPSLSELLSICSNLIVVDNHLDILRFAHVSFKEFLEAKPEFGRANAYCIATKSCLDTCIQCPLVDIPLELHPESNYQLYAALYWGEHYSAAAANRDSAQKLNEFVFDDDSLTFQLWLEAVNEVAEALPKNRTLIKELAAVMSDTQTPLFTACIYGLRAIFDIAIQGLDVNATNMMGHTGLYLAAAFGRREIVEALLSLGADPNISRGRYADPLSAASAGGHLSVAQVLLRHEAYSSRGMIQHGLSMAFSSDHQDIANLLLGAYTSRPAGGQGVCQSNENWLLDAAAQTGFIDAIEKIEKYQSTDVLSKAKLSNMAYTAIRKGHTPLLRRLINKGPLPPDVIATAALFGQTEIIEMLLDQGYEIEEEGRFGTALRCASLLGHENTARTLVSRGANPNTLTAFGDALQAAAMKGHLCITNMLIQLHAKVDNQGGFFGTALQAAAFRGHRDVAKALLNAGASVTQGGRYHDAFHAASEGDREGLINLFIQKGYPLPAMGTAGISLLDVHGKVASFEHSNIMRLNSRRQSQRKREVLEDDVRLEASASNFEEILGWTEDSYPCCEIPKPVFPMYKMVLDFTLRSSALEVAAYKGNMAIVEKMIAAGKSLGLQGSQLGPALWAACQNGHDRIVERILSVDFDPHAFLENAVKRAAEQGHTSTIELLIPHGQQTLLSTILVRAGCQGGHISVVLRGFKLATGSDRKALHELALEEGIRSKNTSLVRVLLESGLGLPAESLFQAVQIAAEEGSRPILSLLFGAIIDEIPSVIVEDCFQKTVLNSHCDVLRYITDKFPGTCNLGLLKSAFVYAAHRGFTTTLAVLAKRIQNDSSYQEVLTRALCCASAVSALDTTRWLLHAGAQVDAVDNGAPELSLHQAANARTYLRKHERVPSQEEFLRTPLGYCLLSIQRLRKYRSPARMRSSKETDAVLLLLLENGANPNQLAEGMDRPLHIAVRHCSEDVVRLLISKGADVNIHGSRGTPLQYALKREWQCLPIVSVLLDNGAILDRHNNQGIVWQTLLGHFERDLRWKSDDLSDDSLHEPDSAYDETKSKCTARKFNSAKSDNDLFPDSGSIQEVLSTGPGAVVKLLLLSRPELLVLDLPFGLLLQMIAAEGEFAFLKLLIERGIDVNIRGHYYGCALQAAARFGHLECLNLLLRSGAKVNLAGGVHGTSLHAAVLGEHPEVVIALVSHGADINICKHNGDFNAETSALLLALQSGSQFIPTQLLIAGAKIDNEGECLYAAVNNNKYDAIKLILSAGGDANGACSKYPPPLVIACRNGDMRTVDLLLTEGADPNVNDTQDLGSPSALHEACNQGYYEVARMLLTRGADPNGRIEGNNTPLETAALIGNLDILKLLFEFGTGSDNGPKISSLFKKAAGGEQPRQTTGFLIQYLTSDPALLSACMDALPDAYRTGDKELCSIIWEQIPKDARCLKTACVLGNDVTVEEILYETVGMGMNIGEHEFNMLVYYHREPLISHFIEKGVDLRSTSPFYGSPISAAVEGLVAFRLSAEGLTEQWLDPSFLPSQINLISRQRIAGGAVVCGNIIDILLRAGANVNPTPTKLGTPLQVASCLGDLTIVNILLDHGADINADGGYFGSALIASMFSGQDLVFNRLLDCGINVNIPSERFCSALNYACRFGDLDTVKILLARGADPNSNNCEQESLIEAVLFRHRGKEHLQYSEAQELLNWIELLFQYQSRSRVRSTDLIIAAKLHSSVGSPYERPEILESLLSHSQDQLITTEVVKAAFGNDQGARLPPETLQLLLTGIADLEDDPVLTGMIRNHQFRKSRVTDRRRRRRGRMFGTLDSN</sequence>
<dbReference type="PROSITE" id="PS50088">
    <property type="entry name" value="ANK_REPEAT"/>
    <property type="match status" value="10"/>
</dbReference>
<dbReference type="PROSITE" id="PS50297">
    <property type="entry name" value="ANK_REP_REGION"/>
    <property type="match status" value="8"/>
</dbReference>
<dbReference type="Pfam" id="PF24809">
    <property type="entry name" value="DUF7708"/>
    <property type="match status" value="1"/>
</dbReference>
<keyword evidence="1" id="KW-0677">Repeat</keyword>
<evidence type="ECO:0000313" key="6">
    <source>
        <dbReference type="EMBL" id="OQE36718.1"/>
    </source>
</evidence>
<dbReference type="Pfam" id="PF24883">
    <property type="entry name" value="NPHP3_N"/>
    <property type="match status" value="1"/>
</dbReference>
<feature type="domain" description="NACHT" evidence="5">
    <location>
        <begin position="307"/>
        <end position="449"/>
    </location>
</feature>
<name>A0A1V6UE53_9EURO</name>
<dbReference type="PANTHER" id="PTHR24123">
    <property type="entry name" value="ANKYRIN REPEAT-CONTAINING"/>
    <property type="match status" value="1"/>
</dbReference>
<evidence type="ECO:0000313" key="7">
    <source>
        <dbReference type="Proteomes" id="UP000191500"/>
    </source>
</evidence>
<evidence type="ECO:0000256" key="4">
    <source>
        <dbReference type="SAM" id="MobiDB-lite"/>
    </source>
</evidence>
<dbReference type="SUPFAM" id="SSF52540">
    <property type="entry name" value="P-loop containing nucleoside triphosphate hydrolases"/>
    <property type="match status" value="1"/>
</dbReference>
<feature type="repeat" description="ANK" evidence="3">
    <location>
        <begin position="775"/>
        <end position="807"/>
    </location>
</feature>
<dbReference type="InterPro" id="IPR007111">
    <property type="entry name" value="NACHT_NTPase"/>
</dbReference>
<dbReference type="PRINTS" id="PR01415">
    <property type="entry name" value="ANKYRIN"/>
</dbReference>
<evidence type="ECO:0000256" key="2">
    <source>
        <dbReference type="ARBA" id="ARBA00023043"/>
    </source>
</evidence>
<dbReference type="EMBL" id="MDDG01000011">
    <property type="protein sequence ID" value="OQE36718.1"/>
    <property type="molecule type" value="Genomic_DNA"/>
</dbReference>
<evidence type="ECO:0000256" key="1">
    <source>
        <dbReference type="ARBA" id="ARBA00022737"/>
    </source>
</evidence>
<organism evidence="6 7">
    <name type="scientific">Penicillium coprophilum</name>
    <dbReference type="NCBI Taxonomy" id="36646"/>
    <lineage>
        <taxon>Eukaryota</taxon>
        <taxon>Fungi</taxon>
        <taxon>Dikarya</taxon>
        <taxon>Ascomycota</taxon>
        <taxon>Pezizomycotina</taxon>
        <taxon>Eurotiomycetes</taxon>
        <taxon>Eurotiomycetidae</taxon>
        <taxon>Eurotiales</taxon>
        <taxon>Aspergillaceae</taxon>
        <taxon>Penicillium</taxon>
    </lineage>
</organism>
<feature type="repeat" description="ANK" evidence="3">
    <location>
        <begin position="1764"/>
        <end position="1796"/>
    </location>
</feature>
<dbReference type="Gene3D" id="1.25.40.20">
    <property type="entry name" value="Ankyrin repeat-containing domain"/>
    <property type="match status" value="6"/>
</dbReference>
<dbReference type="Pfam" id="PF13637">
    <property type="entry name" value="Ank_4"/>
    <property type="match status" value="1"/>
</dbReference>
<accession>A0A1V6UE53</accession>
<dbReference type="STRING" id="36646.A0A1V6UE53"/>
<dbReference type="InterPro" id="IPR056125">
    <property type="entry name" value="DUF7708"/>
</dbReference>
<feature type="repeat" description="ANK" evidence="3">
    <location>
        <begin position="1541"/>
        <end position="1573"/>
    </location>
</feature>
<keyword evidence="2 3" id="KW-0040">ANK repeat</keyword>
<protein>
    <recommendedName>
        <fullName evidence="5">NACHT domain-containing protein</fullName>
    </recommendedName>
</protein>
<dbReference type="PANTHER" id="PTHR24123:SF33">
    <property type="entry name" value="PROTEIN HOS4"/>
    <property type="match status" value="1"/>
</dbReference>
<feature type="repeat" description="ANK" evidence="3">
    <location>
        <begin position="1868"/>
        <end position="1896"/>
    </location>
</feature>
<dbReference type="SMART" id="SM00248">
    <property type="entry name" value="ANK"/>
    <property type="match status" value="25"/>
</dbReference>
<dbReference type="InterPro" id="IPR056884">
    <property type="entry name" value="NPHP3-like_N"/>
</dbReference>
<dbReference type="InterPro" id="IPR036770">
    <property type="entry name" value="Ankyrin_rpt-contain_sf"/>
</dbReference>
<feature type="repeat" description="ANK" evidence="3">
    <location>
        <begin position="1900"/>
        <end position="1932"/>
    </location>
</feature>
<gene>
    <name evidence="6" type="ORF">PENCOP_c011G03058</name>
</gene>
<dbReference type="PROSITE" id="PS50837">
    <property type="entry name" value="NACHT"/>
    <property type="match status" value="1"/>
</dbReference>
<dbReference type="Proteomes" id="UP000191500">
    <property type="component" value="Unassembled WGS sequence"/>
</dbReference>
<reference evidence="7" key="1">
    <citation type="journal article" date="2017" name="Nat. Microbiol.">
        <title>Global analysis of biosynthetic gene clusters reveals vast potential of secondary metabolite production in Penicillium species.</title>
        <authorList>
            <person name="Nielsen J.C."/>
            <person name="Grijseels S."/>
            <person name="Prigent S."/>
            <person name="Ji B."/>
            <person name="Dainat J."/>
            <person name="Nielsen K.F."/>
            <person name="Frisvad J.C."/>
            <person name="Workman M."/>
            <person name="Nielsen J."/>
        </authorList>
    </citation>
    <scope>NUCLEOTIDE SEQUENCE [LARGE SCALE GENOMIC DNA]</scope>
    <source>
        <strain evidence="7">IBT 31321</strain>
    </source>
</reference>
<comment type="caution">
    <text evidence="6">The sequence shown here is derived from an EMBL/GenBank/DDBJ whole genome shotgun (WGS) entry which is preliminary data.</text>
</comment>
<feature type="repeat" description="ANK" evidence="3">
    <location>
        <begin position="1735"/>
        <end position="1763"/>
    </location>
</feature>
<dbReference type="Gene3D" id="3.40.50.300">
    <property type="entry name" value="P-loop containing nucleotide triphosphate hydrolases"/>
    <property type="match status" value="1"/>
</dbReference>
<dbReference type="Pfam" id="PF12796">
    <property type="entry name" value="Ank_2"/>
    <property type="match status" value="6"/>
</dbReference>
<feature type="repeat" description="ANK" evidence="3">
    <location>
        <begin position="2229"/>
        <end position="2258"/>
    </location>
</feature>
<feature type="repeat" description="ANK" evidence="3">
    <location>
        <begin position="1933"/>
        <end position="1965"/>
    </location>
</feature>
<evidence type="ECO:0000256" key="3">
    <source>
        <dbReference type="PROSITE-ProRule" id="PRU00023"/>
    </source>
</evidence>
<feature type="repeat" description="ANK" evidence="3">
    <location>
        <begin position="1036"/>
        <end position="1065"/>
    </location>
</feature>